<accession>A0A822ZK79</accession>
<evidence type="ECO:0000256" key="1">
    <source>
        <dbReference type="SAM" id="Phobius"/>
    </source>
</evidence>
<evidence type="ECO:0000313" key="3">
    <source>
        <dbReference type="Proteomes" id="UP000607653"/>
    </source>
</evidence>
<protein>
    <submittedName>
        <fullName evidence="2">Uncharacterized protein</fullName>
    </submittedName>
</protein>
<organism evidence="2 3">
    <name type="scientific">Nelumbo nucifera</name>
    <name type="common">Sacred lotus</name>
    <dbReference type="NCBI Taxonomy" id="4432"/>
    <lineage>
        <taxon>Eukaryota</taxon>
        <taxon>Viridiplantae</taxon>
        <taxon>Streptophyta</taxon>
        <taxon>Embryophyta</taxon>
        <taxon>Tracheophyta</taxon>
        <taxon>Spermatophyta</taxon>
        <taxon>Magnoliopsida</taxon>
        <taxon>Proteales</taxon>
        <taxon>Nelumbonaceae</taxon>
        <taxon>Nelumbo</taxon>
    </lineage>
</organism>
<dbReference type="PANTHER" id="PTHR33564:SF11">
    <property type="entry name" value="OS06G0604600 PROTEIN"/>
    <property type="match status" value="1"/>
</dbReference>
<dbReference type="PANTHER" id="PTHR33564">
    <property type="entry name" value="TRANSMEMBRANE PROTEIN"/>
    <property type="match status" value="1"/>
</dbReference>
<sequence>MAHLFPSKHYYIFCFYPQPDCYLTLFSQVIECLKLSFPPPSSSSSFYFFCFPLDFSMMSPILSSQGVVLATAMAVSGTVILLAFCRQKPLPTTQFAVAQNSDSTRPVLRSCISSDGKKRDKKKKRVHFAEDVVDPIGNSEEFRREHSRKSLTLNQACRSENRSVAQGMPANRMVLYNGILRDRLQRMACSY</sequence>
<gene>
    <name evidence="2" type="ORF">HUJ06_003150</name>
</gene>
<keyword evidence="1" id="KW-1133">Transmembrane helix</keyword>
<proteinExistence type="predicted"/>
<dbReference type="Proteomes" id="UP000607653">
    <property type="component" value="Unassembled WGS sequence"/>
</dbReference>
<keyword evidence="1" id="KW-0812">Transmembrane</keyword>
<keyword evidence="3" id="KW-1185">Reference proteome</keyword>
<reference evidence="2 3" key="1">
    <citation type="journal article" date="2020" name="Mol. Biol. Evol.">
        <title>Distinct Expression and Methylation Patterns for Genes with Different Fates following a Single Whole-Genome Duplication in Flowering Plants.</title>
        <authorList>
            <person name="Shi T."/>
            <person name="Rahmani R.S."/>
            <person name="Gugger P.F."/>
            <person name="Wang M."/>
            <person name="Li H."/>
            <person name="Zhang Y."/>
            <person name="Li Z."/>
            <person name="Wang Q."/>
            <person name="Van de Peer Y."/>
            <person name="Marchal K."/>
            <person name="Chen J."/>
        </authorList>
    </citation>
    <scope>NUCLEOTIDE SEQUENCE [LARGE SCALE GENOMIC DNA]</scope>
    <source>
        <tissue evidence="2">Leaf</tissue>
    </source>
</reference>
<name>A0A822ZK79_NELNU</name>
<dbReference type="EMBL" id="DUZY01000007">
    <property type="protein sequence ID" value="DAD44920.1"/>
    <property type="molecule type" value="Genomic_DNA"/>
</dbReference>
<keyword evidence="1" id="KW-0472">Membrane</keyword>
<evidence type="ECO:0000313" key="2">
    <source>
        <dbReference type="EMBL" id="DAD44920.1"/>
    </source>
</evidence>
<feature type="transmembrane region" description="Helical" evidence="1">
    <location>
        <begin position="61"/>
        <end position="84"/>
    </location>
</feature>
<comment type="caution">
    <text evidence="2">The sequence shown here is derived from an EMBL/GenBank/DDBJ whole genome shotgun (WGS) entry which is preliminary data.</text>
</comment>
<dbReference type="AlphaFoldDB" id="A0A822ZK79"/>